<dbReference type="AlphaFoldDB" id="A0A5J4YMM2"/>
<dbReference type="OrthoDB" id="10692310at2759"/>
<dbReference type="Proteomes" id="UP000324585">
    <property type="component" value="Unassembled WGS sequence"/>
</dbReference>
<keyword evidence="2" id="KW-1185">Reference proteome</keyword>
<sequence>MEWSLGAFMFAFRGPAPLNKGCGIVACERAVLVQVGSVKWTTCRLRVLAGQQLGWPHRSLSPRRGRRMKTGISRFCQDDRSPQPQATRVWVSDEFLDQLKQLELRFSSLQSSETLQKSSGSDRTPVWRAWTAWMNEMRLAAANSYTLTSIKCASRVLLLFSKFASQSEQHMRLFRDMGVSVLVQEIVERSVLPATYLGVPECDKYTIAKIFTSLAKLDFRFSESAQSAPALEVAFIVYAYQNAERRMDARAWANCLWALAKLSKPAQWNRALVSAMGYLQVTTRDELIGLFTRELTRHIKTSATAQEVSNVLWALATLRWLPLYPELLISSHFRLRELALQGHALAEQCLANVLWSFATFKQSLDELNAAFAPSRTLAAERPSSPALLFPELVDSSNNASNVFKSNDSSSVFSLVKAGGVDEEPESTGVYSYSSDTINQALYDLDQCVIRDESFWKFLYSQFDLISARQLSSQGACHVMWAHVWLGLRCPPQNVYTKCFAACIHACSRTATSSDPKSRAGLTRLAQELSLILWSCVYLKISADAAFVRSVIQFFCRYASLFSPHSMALMVWAFTKLQVLSNPQTQATFMEAWFAQFVSRWDQFSAQALGNALWSLGTLRMTPSADVMRSLIAAIIRERVAVSQSPHNLSNIMWGLARINFRAPDSFIDAFARGMGAGTVRPRPKEIVSLMWAFGLMRVRVPSDAFEPLCISPMQDHALRWSPGDLVVLLHALAQQHDSEAMFPSRAVSADTQRPVLLEASGVDGYALDMNMESPADPRSILILASSSASSSSDEDEDADDLHVGTLPKTLALASARMQNSDQTGVEEPEPSVPTQISLTVRKGGALVHPVVIPDVRDLERQNELQVQFFTQWQARFLHSLRDTRSGCPNLTSKELGMVYTAMATHVSLLGLNLNAELVHALEAQLLERLGAFASSSPKDEPDTRTICAVLQACANMKQRPSWSVLGALDKVLDDAQLSKLDERSLVVVLKSYVQLQLRPDPVWMDMWVRIFAQHLSTNKATLTLALLSDALWALATVQYRPPRAFLQLWSSRFHARCTSIGRAEADRLLKRTRWAMRTFSLAVPSPVDFHSSGLY</sequence>
<gene>
    <name evidence="1" type="ORF">FVE85_9704</name>
</gene>
<proteinExistence type="predicted"/>
<evidence type="ECO:0008006" key="3">
    <source>
        <dbReference type="Google" id="ProtNLM"/>
    </source>
</evidence>
<organism evidence="1 2">
    <name type="scientific">Porphyridium purpureum</name>
    <name type="common">Red alga</name>
    <name type="synonym">Porphyridium cruentum</name>
    <dbReference type="NCBI Taxonomy" id="35688"/>
    <lineage>
        <taxon>Eukaryota</taxon>
        <taxon>Rhodophyta</taxon>
        <taxon>Bangiophyceae</taxon>
        <taxon>Porphyridiales</taxon>
        <taxon>Porphyridiaceae</taxon>
        <taxon>Porphyridium</taxon>
    </lineage>
</organism>
<dbReference type="GO" id="GO:0044528">
    <property type="term" value="P:regulation of mitochondrial mRNA stability"/>
    <property type="evidence" value="ECO:0007669"/>
    <property type="project" value="TreeGrafter"/>
</dbReference>
<dbReference type="PANTHER" id="PTHR21228">
    <property type="entry name" value="FAST LEU-RICH DOMAIN-CONTAINING"/>
    <property type="match status" value="1"/>
</dbReference>
<dbReference type="GO" id="GO:0003723">
    <property type="term" value="F:RNA binding"/>
    <property type="evidence" value="ECO:0007669"/>
    <property type="project" value="TreeGrafter"/>
</dbReference>
<name>A0A5J4YMM2_PORPP</name>
<evidence type="ECO:0000313" key="1">
    <source>
        <dbReference type="EMBL" id="KAA8491657.1"/>
    </source>
</evidence>
<dbReference type="GO" id="GO:0035770">
    <property type="term" value="C:ribonucleoprotein granule"/>
    <property type="evidence" value="ECO:0007669"/>
    <property type="project" value="TreeGrafter"/>
</dbReference>
<dbReference type="EMBL" id="VRMN01000012">
    <property type="protein sequence ID" value="KAA8491657.1"/>
    <property type="molecule type" value="Genomic_DNA"/>
</dbReference>
<accession>A0A5J4YMM2</accession>
<protein>
    <recommendedName>
        <fullName evidence="3">Tbc2 translation factor, chloroplastic</fullName>
    </recommendedName>
</protein>
<dbReference type="PANTHER" id="PTHR21228:SF40">
    <property type="entry name" value="LD45607P"/>
    <property type="match status" value="1"/>
</dbReference>
<dbReference type="GO" id="GO:0005759">
    <property type="term" value="C:mitochondrial matrix"/>
    <property type="evidence" value="ECO:0007669"/>
    <property type="project" value="TreeGrafter"/>
</dbReference>
<dbReference type="InterPro" id="IPR050870">
    <property type="entry name" value="FAST_kinase"/>
</dbReference>
<comment type="caution">
    <text evidence="1">The sequence shown here is derived from an EMBL/GenBank/DDBJ whole genome shotgun (WGS) entry which is preliminary data.</text>
</comment>
<reference evidence="2" key="1">
    <citation type="journal article" date="2019" name="Nat. Commun.">
        <title>Expansion of phycobilisome linker gene families in mesophilic red algae.</title>
        <authorList>
            <person name="Lee J."/>
            <person name="Kim D."/>
            <person name="Bhattacharya D."/>
            <person name="Yoon H.S."/>
        </authorList>
    </citation>
    <scope>NUCLEOTIDE SEQUENCE [LARGE SCALE GENOMIC DNA]</scope>
    <source>
        <strain evidence="2">CCMP 1328</strain>
    </source>
</reference>
<evidence type="ECO:0000313" key="2">
    <source>
        <dbReference type="Proteomes" id="UP000324585"/>
    </source>
</evidence>
<dbReference type="GO" id="GO:0000963">
    <property type="term" value="P:mitochondrial RNA processing"/>
    <property type="evidence" value="ECO:0007669"/>
    <property type="project" value="TreeGrafter"/>
</dbReference>